<reference evidence="10 11" key="1">
    <citation type="submission" date="2017-04" db="EMBL/GenBank/DDBJ databases">
        <authorList>
            <person name="Afonso C.L."/>
            <person name="Miller P.J."/>
            <person name="Scott M.A."/>
            <person name="Spackman E."/>
            <person name="Goraichik I."/>
            <person name="Dimitrov K.M."/>
            <person name="Suarez D.L."/>
            <person name="Swayne D.E."/>
        </authorList>
    </citation>
    <scope>NUCLEOTIDE SEQUENCE [LARGE SCALE GENOMIC DNA]</scope>
    <source>
        <strain evidence="10 11">B5P</strain>
    </source>
</reference>
<evidence type="ECO:0000256" key="5">
    <source>
        <dbReference type="ARBA" id="ARBA00023274"/>
    </source>
</evidence>
<evidence type="ECO:0000256" key="4">
    <source>
        <dbReference type="ARBA" id="ARBA00022980"/>
    </source>
</evidence>
<evidence type="ECO:0000256" key="9">
    <source>
        <dbReference type="RuleBase" id="RU003660"/>
    </source>
</evidence>
<dbReference type="OrthoDB" id="9802617at2"/>
<accession>A0A1X7P4R1</accession>
<name>A0A1X7P4R1_9HYPH</name>
<evidence type="ECO:0000313" key="11">
    <source>
        <dbReference type="Proteomes" id="UP000193083"/>
    </source>
</evidence>
<keyword evidence="3 8" id="KW-0694">RNA-binding</keyword>
<gene>
    <name evidence="8" type="primary">rpsH</name>
    <name evidence="10" type="ORF">SAMN02982922_3274</name>
</gene>
<keyword evidence="2 8" id="KW-0699">rRNA-binding</keyword>
<keyword evidence="11" id="KW-1185">Reference proteome</keyword>
<protein>
    <recommendedName>
        <fullName evidence="6 8">Small ribosomal subunit protein uS8</fullName>
    </recommendedName>
</protein>
<evidence type="ECO:0000256" key="3">
    <source>
        <dbReference type="ARBA" id="ARBA00022884"/>
    </source>
</evidence>
<dbReference type="InterPro" id="IPR047863">
    <property type="entry name" value="Ribosomal_uS8_CS"/>
</dbReference>
<dbReference type="Gene3D" id="3.30.1370.30">
    <property type="match status" value="1"/>
</dbReference>
<dbReference type="FunFam" id="3.30.1370.30:FF:000002">
    <property type="entry name" value="30S ribosomal protein S8"/>
    <property type="match status" value="1"/>
</dbReference>
<comment type="similarity">
    <text evidence="1 8 9">Belongs to the universal ribosomal protein uS8 family.</text>
</comment>
<dbReference type="AlphaFoldDB" id="A0A1X7P4R1"/>
<dbReference type="InterPro" id="IPR035987">
    <property type="entry name" value="Ribosomal_uS8_sf"/>
</dbReference>
<dbReference type="Pfam" id="PF00410">
    <property type="entry name" value="Ribosomal_S8"/>
    <property type="match status" value="1"/>
</dbReference>
<dbReference type="HAMAP" id="MF_01302_B">
    <property type="entry name" value="Ribosomal_uS8_B"/>
    <property type="match status" value="1"/>
</dbReference>
<dbReference type="GO" id="GO:0019843">
    <property type="term" value="F:rRNA binding"/>
    <property type="evidence" value="ECO:0007669"/>
    <property type="project" value="UniProtKB-UniRule"/>
</dbReference>
<dbReference type="FunFam" id="3.30.1490.10:FF:000001">
    <property type="entry name" value="30S ribosomal protein S8"/>
    <property type="match status" value="1"/>
</dbReference>
<sequence length="132" mass="14539">MSLSDPLGDMLTRIRNAYGRKKSKVSTPASTLRARVLEVMKSEGYIRDYAQTDFGNGKSEIEIELKYAEGQPVIREIARVSKPGRRVYVSVKSIPQVANGLGISILSTPKGVMADHQAREQNVGGEILCQIF</sequence>
<dbReference type="PROSITE" id="PS00053">
    <property type="entry name" value="RIBOSOMAL_S8"/>
    <property type="match status" value="1"/>
</dbReference>
<evidence type="ECO:0000313" key="10">
    <source>
        <dbReference type="EMBL" id="SMH45713.1"/>
    </source>
</evidence>
<keyword evidence="5 8" id="KW-0687">Ribonucleoprotein</keyword>
<evidence type="ECO:0000256" key="2">
    <source>
        <dbReference type="ARBA" id="ARBA00022730"/>
    </source>
</evidence>
<dbReference type="EMBL" id="FXBL01000004">
    <property type="protein sequence ID" value="SMH45713.1"/>
    <property type="molecule type" value="Genomic_DNA"/>
</dbReference>
<dbReference type="SUPFAM" id="SSF56047">
    <property type="entry name" value="Ribosomal protein S8"/>
    <property type="match status" value="1"/>
</dbReference>
<comment type="function">
    <text evidence="8">One of the primary rRNA binding proteins, it binds directly to 16S rRNA central domain where it helps coordinate assembly of the platform of the 30S subunit.</text>
</comment>
<organism evidence="10 11">
    <name type="scientific">Mesorhizobium australicum</name>
    <dbReference type="NCBI Taxonomy" id="536018"/>
    <lineage>
        <taxon>Bacteria</taxon>
        <taxon>Pseudomonadati</taxon>
        <taxon>Pseudomonadota</taxon>
        <taxon>Alphaproteobacteria</taxon>
        <taxon>Hyphomicrobiales</taxon>
        <taxon>Phyllobacteriaceae</taxon>
        <taxon>Mesorhizobium</taxon>
    </lineage>
</organism>
<evidence type="ECO:0000256" key="1">
    <source>
        <dbReference type="ARBA" id="ARBA00006471"/>
    </source>
</evidence>
<dbReference type="GO" id="GO:1990904">
    <property type="term" value="C:ribonucleoprotein complex"/>
    <property type="evidence" value="ECO:0007669"/>
    <property type="project" value="UniProtKB-KW"/>
</dbReference>
<dbReference type="GO" id="GO:0005840">
    <property type="term" value="C:ribosome"/>
    <property type="evidence" value="ECO:0007669"/>
    <property type="project" value="UniProtKB-KW"/>
</dbReference>
<evidence type="ECO:0000256" key="8">
    <source>
        <dbReference type="HAMAP-Rule" id="MF_01302"/>
    </source>
</evidence>
<dbReference type="NCBIfam" id="NF001109">
    <property type="entry name" value="PRK00136.1"/>
    <property type="match status" value="1"/>
</dbReference>
<keyword evidence="4 8" id="KW-0689">Ribosomal protein</keyword>
<dbReference type="Proteomes" id="UP000193083">
    <property type="component" value="Unassembled WGS sequence"/>
</dbReference>
<comment type="subunit">
    <text evidence="7 8">Part of the 30S ribosomal subunit. Contacts proteins S5 and S12.</text>
</comment>
<evidence type="ECO:0000256" key="7">
    <source>
        <dbReference type="ARBA" id="ARBA00046740"/>
    </source>
</evidence>
<dbReference type="Gene3D" id="3.30.1490.10">
    <property type="match status" value="1"/>
</dbReference>
<dbReference type="GO" id="GO:0005737">
    <property type="term" value="C:cytoplasm"/>
    <property type="evidence" value="ECO:0007669"/>
    <property type="project" value="UniProtKB-ARBA"/>
</dbReference>
<dbReference type="GO" id="GO:0003735">
    <property type="term" value="F:structural constituent of ribosome"/>
    <property type="evidence" value="ECO:0007669"/>
    <property type="project" value="InterPro"/>
</dbReference>
<evidence type="ECO:0000256" key="6">
    <source>
        <dbReference type="ARBA" id="ARBA00035258"/>
    </source>
</evidence>
<dbReference type="InterPro" id="IPR000630">
    <property type="entry name" value="Ribosomal_uS8"/>
</dbReference>
<proteinExistence type="inferred from homology"/>
<dbReference type="RefSeq" id="WP_085465119.1">
    <property type="nucleotide sequence ID" value="NZ_FXBL01000004.1"/>
</dbReference>
<dbReference type="PANTHER" id="PTHR11758">
    <property type="entry name" value="40S RIBOSOMAL PROTEIN S15A"/>
    <property type="match status" value="1"/>
</dbReference>
<dbReference type="GO" id="GO:0006412">
    <property type="term" value="P:translation"/>
    <property type="evidence" value="ECO:0007669"/>
    <property type="project" value="UniProtKB-UniRule"/>
</dbReference>